<dbReference type="Gene3D" id="1.10.1370.20">
    <property type="entry name" value="Oligoendopeptidase f, C-terminal domain"/>
    <property type="match status" value="1"/>
</dbReference>
<evidence type="ECO:0000256" key="6">
    <source>
        <dbReference type="RuleBase" id="RU368091"/>
    </source>
</evidence>
<comment type="cofactor">
    <cofactor evidence="6">
        <name>Zn(2+)</name>
        <dbReference type="ChEBI" id="CHEBI:29105"/>
    </cofactor>
    <text evidence="6">Binds 1 zinc ion.</text>
</comment>
<dbReference type="NCBIfam" id="TIGR00181">
    <property type="entry name" value="pepF"/>
    <property type="match status" value="1"/>
</dbReference>
<dbReference type="OrthoDB" id="9766487at2"/>
<dbReference type="AlphaFoldDB" id="A0A419SV95"/>
<dbReference type="Pfam" id="PF01432">
    <property type="entry name" value="Peptidase_M3"/>
    <property type="match status" value="1"/>
</dbReference>
<dbReference type="GO" id="GO:0046872">
    <property type="term" value="F:metal ion binding"/>
    <property type="evidence" value="ECO:0007669"/>
    <property type="project" value="UniProtKB-UniRule"/>
</dbReference>
<dbReference type="InterPro" id="IPR042088">
    <property type="entry name" value="OligoPept_F_C"/>
</dbReference>
<comment type="similarity">
    <text evidence="6">Belongs to the peptidase M3B family.</text>
</comment>
<dbReference type="PANTHER" id="PTHR11804:SF84">
    <property type="entry name" value="SACCHAROLYSIN"/>
    <property type="match status" value="1"/>
</dbReference>
<reference evidence="9 10" key="1">
    <citation type="submission" date="2016-08" db="EMBL/GenBank/DDBJ databases">
        <title>Novel Firmicutes and Novel Genomes.</title>
        <authorList>
            <person name="Poppleton D.I."/>
            <person name="Gribaldo S."/>
        </authorList>
    </citation>
    <scope>NUCLEOTIDE SEQUENCE [LARGE SCALE GENOMIC DNA]</scope>
    <source>
        <strain evidence="9 10">CTT3</strain>
    </source>
</reference>
<proteinExistence type="inferred from homology"/>
<dbReference type="InterPro" id="IPR045090">
    <property type="entry name" value="Pept_M3A_M3B"/>
</dbReference>
<dbReference type="SUPFAM" id="SSF55486">
    <property type="entry name" value="Metalloproteases ('zincins'), catalytic domain"/>
    <property type="match status" value="1"/>
</dbReference>
<protein>
    <recommendedName>
        <fullName evidence="6">Oligopeptidase F</fullName>
        <ecNumber evidence="6">3.4.24.-</ecNumber>
    </recommendedName>
</protein>
<gene>
    <name evidence="9" type="ORF">BET03_06310</name>
</gene>
<dbReference type="Proteomes" id="UP000284177">
    <property type="component" value="Unassembled WGS sequence"/>
</dbReference>
<dbReference type="Gene3D" id="1.20.140.70">
    <property type="entry name" value="Oligopeptidase f, N-terminal domain"/>
    <property type="match status" value="1"/>
</dbReference>
<keyword evidence="1 6" id="KW-0645">Protease</keyword>
<dbReference type="InterPro" id="IPR013647">
    <property type="entry name" value="OligopepF_N_dom"/>
</dbReference>
<comment type="function">
    <text evidence="6">Has oligopeptidase activity and degrades a variety of small bioactive peptides.</text>
</comment>
<keyword evidence="2 6" id="KW-0479">Metal-binding</keyword>
<sequence>MANEKNKVNERKDIDPKYKWALERMYQNEEKWEEDFNKVKELIKDVKKYKEKVGESSKTLLEVIELQMKMSRLSENVYTYARMRKDEDTTNNKYQALTDRASNLMVEVEESLSFIVPEILMIEESKLNQYIGEQEGLKIYKHYLEQIVRRRKHFLSPKEEAILAQAGEVASTPENVFGMLNNADIKFPKIKDENGEEIEITHGRFIKLMESKDRRVRIDTFDGFYDTYNSFRNTFATTISSNIKKNIFYSKVRKYNNSLEASLDVNNIPVEVYNNLIKAVHNNLEYMYKYVRLRKKALGLDELHMYDLYTPLVKDIDMKIPYDKGKEMMLEGLKPLGNEYLNIVKEGLNSGWIDVYENKGKRSGAYSWGTYDSPPYILMNYQDNLDSVFTLAHEMGHSMHSYYSKKNQPYVYGGYSIFVAEVASTVNEALLMEHMLNNVKEKDKKMYLLNHYLEQFRGTVYRQTMFAEFEKLIHEEMENGKPLTADKLCSIYKELNEKYYGKDIVVDDKIAIEWARIPHFYYNFYVFQYATGFSAAIALSQKILKEGQKAVEKYKGFLKSGSSDYPINVLKKAGVDMSKQEPVDMALDKFGKLVDELDELIG</sequence>
<evidence type="ECO:0000256" key="5">
    <source>
        <dbReference type="ARBA" id="ARBA00023049"/>
    </source>
</evidence>
<feature type="domain" description="Oligopeptidase F N-terminal" evidence="8">
    <location>
        <begin position="118"/>
        <end position="187"/>
    </location>
</feature>
<evidence type="ECO:0000256" key="1">
    <source>
        <dbReference type="ARBA" id="ARBA00022670"/>
    </source>
</evidence>
<evidence type="ECO:0000313" key="10">
    <source>
        <dbReference type="Proteomes" id="UP000284177"/>
    </source>
</evidence>
<dbReference type="Pfam" id="PF08439">
    <property type="entry name" value="Peptidase_M3_N"/>
    <property type="match status" value="1"/>
</dbReference>
<dbReference type="EC" id="3.4.24.-" evidence="6"/>
<accession>A0A419SV95</accession>
<evidence type="ECO:0000259" key="8">
    <source>
        <dbReference type="Pfam" id="PF08439"/>
    </source>
</evidence>
<dbReference type="EMBL" id="MCIB01000038">
    <property type="protein sequence ID" value="RKD29152.1"/>
    <property type="molecule type" value="Genomic_DNA"/>
</dbReference>
<keyword evidence="3 6" id="KW-0378">Hydrolase</keyword>
<dbReference type="InterPro" id="IPR004438">
    <property type="entry name" value="Peptidase_M3B"/>
</dbReference>
<evidence type="ECO:0000256" key="4">
    <source>
        <dbReference type="ARBA" id="ARBA00022833"/>
    </source>
</evidence>
<dbReference type="Gene3D" id="1.10.287.830">
    <property type="entry name" value="putative peptidase helix hairpin domain like"/>
    <property type="match status" value="1"/>
</dbReference>
<dbReference type="InterPro" id="IPR001567">
    <property type="entry name" value="Pept_M3A_M3B_dom"/>
</dbReference>
<evidence type="ECO:0000256" key="2">
    <source>
        <dbReference type="ARBA" id="ARBA00022723"/>
    </source>
</evidence>
<dbReference type="GO" id="GO:0004222">
    <property type="term" value="F:metalloendopeptidase activity"/>
    <property type="evidence" value="ECO:0007669"/>
    <property type="project" value="UniProtKB-UniRule"/>
</dbReference>
<dbReference type="CDD" id="cd09608">
    <property type="entry name" value="M3B_PepF"/>
    <property type="match status" value="1"/>
</dbReference>
<organism evidence="9 10">
    <name type="scientific">Thermohalobacter berrensis</name>
    <dbReference type="NCBI Taxonomy" id="99594"/>
    <lineage>
        <taxon>Bacteria</taxon>
        <taxon>Bacillati</taxon>
        <taxon>Bacillota</taxon>
        <taxon>Tissierellia</taxon>
        <taxon>Tissierellales</taxon>
        <taxon>Thermohalobacteraceae</taxon>
        <taxon>Thermohalobacter</taxon>
    </lineage>
</organism>
<feature type="domain" description="Peptidase M3A/M3B catalytic" evidence="7">
    <location>
        <begin position="208"/>
        <end position="587"/>
    </location>
</feature>
<keyword evidence="10" id="KW-1185">Reference proteome</keyword>
<evidence type="ECO:0000256" key="3">
    <source>
        <dbReference type="ARBA" id="ARBA00022801"/>
    </source>
</evidence>
<dbReference type="GO" id="GO:0006508">
    <property type="term" value="P:proteolysis"/>
    <property type="evidence" value="ECO:0007669"/>
    <property type="project" value="UniProtKB-KW"/>
</dbReference>
<keyword evidence="5 6" id="KW-0482">Metalloprotease</keyword>
<evidence type="ECO:0000259" key="7">
    <source>
        <dbReference type="Pfam" id="PF01432"/>
    </source>
</evidence>
<dbReference type="PANTHER" id="PTHR11804">
    <property type="entry name" value="PROTEASE M3 THIMET OLIGOPEPTIDASE-RELATED"/>
    <property type="match status" value="1"/>
</dbReference>
<keyword evidence="4 6" id="KW-0862">Zinc</keyword>
<dbReference type="RefSeq" id="WP_120170615.1">
    <property type="nucleotide sequence ID" value="NZ_MCIB01000038.1"/>
</dbReference>
<comment type="caution">
    <text evidence="9">The sequence shown here is derived from an EMBL/GenBank/DDBJ whole genome shotgun (WGS) entry which is preliminary data.</text>
</comment>
<dbReference type="GO" id="GO:0006518">
    <property type="term" value="P:peptide metabolic process"/>
    <property type="evidence" value="ECO:0007669"/>
    <property type="project" value="TreeGrafter"/>
</dbReference>
<name>A0A419SV95_9FIRM</name>
<evidence type="ECO:0000313" key="9">
    <source>
        <dbReference type="EMBL" id="RKD29152.1"/>
    </source>
</evidence>